<keyword evidence="2" id="KW-1185">Reference proteome</keyword>
<organism evidence="1 2">
    <name type="scientific">Alicyclobacillus ferrooxydans</name>
    <dbReference type="NCBI Taxonomy" id="471514"/>
    <lineage>
        <taxon>Bacteria</taxon>
        <taxon>Bacillati</taxon>
        <taxon>Bacillota</taxon>
        <taxon>Bacilli</taxon>
        <taxon>Bacillales</taxon>
        <taxon>Alicyclobacillaceae</taxon>
        <taxon>Alicyclobacillus</taxon>
    </lineage>
</organism>
<evidence type="ECO:0000313" key="1">
    <source>
        <dbReference type="EMBL" id="KPV42668.1"/>
    </source>
</evidence>
<dbReference type="AlphaFoldDB" id="A0A0P9EUM3"/>
<proteinExistence type="predicted"/>
<sequence>MLEKTQALVDLIHEENALTSKVVQFAGCAADELAECVGELSKGTYIYGTGAVQIKGFGMLFIVQWDGPNGTIPVMRHYPVRDRTPESGTFITSRMKPGQECIIDSRILYAAPVSLYVEFARHIELIVAKLAEKKQLQIQDLRSILKTVHNCVMSPDGN</sequence>
<evidence type="ECO:0000313" key="2">
    <source>
        <dbReference type="Proteomes" id="UP000050482"/>
    </source>
</evidence>
<name>A0A0P9EUM3_9BACL</name>
<reference evidence="1 2" key="1">
    <citation type="submission" date="2015-09" db="EMBL/GenBank/DDBJ databases">
        <title>Draft genome sequence of Alicyclobacillus ferrooxydans DSM 22381.</title>
        <authorList>
            <person name="Hemp J."/>
        </authorList>
    </citation>
    <scope>NUCLEOTIDE SEQUENCE [LARGE SCALE GENOMIC DNA]</scope>
    <source>
        <strain evidence="1 2">TC-34</strain>
    </source>
</reference>
<protein>
    <submittedName>
        <fullName evidence="1">Uncharacterized protein</fullName>
    </submittedName>
</protein>
<dbReference type="PATRIC" id="fig|471514.4.peg.3501"/>
<dbReference type="EMBL" id="LJCO01000071">
    <property type="protein sequence ID" value="KPV42668.1"/>
    <property type="molecule type" value="Genomic_DNA"/>
</dbReference>
<accession>A0A0P9EUM3</accession>
<gene>
    <name evidence="1" type="ORF">AN477_16175</name>
</gene>
<dbReference type="RefSeq" id="WP_054970213.1">
    <property type="nucleotide sequence ID" value="NZ_LJCO01000071.1"/>
</dbReference>
<comment type="caution">
    <text evidence="1">The sequence shown here is derived from an EMBL/GenBank/DDBJ whole genome shotgun (WGS) entry which is preliminary data.</text>
</comment>
<dbReference type="Proteomes" id="UP000050482">
    <property type="component" value="Unassembled WGS sequence"/>
</dbReference>